<dbReference type="EMBL" id="RYFI01000013">
    <property type="protein sequence ID" value="RXF72680.1"/>
    <property type="molecule type" value="Genomic_DNA"/>
</dbReference>
<organism evidence="4 5">
    <name type="scientific">Hansschlegelia zhihuaiae</name>
    <dbReference type="NCBI Taxonomy" id="405005"/>
    <lineage>
        <taxon>Bacteria</taxon>
        <taxon>Pseudomonadati</taxon>
        <taxon>Pseudomonadota</taxon>
        <taxon>Alphaproteobacteria</taxon>
        <taxon>Hyphomicrobiales</taxon>
        <taxon>Methylopilaceae</taxon>
        <taxon>Hansschlegelia</taxon>
    </lineage>
</organism>
<keyword evidence="5" id="KW-1185">Reference proteome</keyword>
<dbReference type="Proteomes" id="UP000289708">
    <property type="component" value="Unassembled WGS sequence"/>
</dbReference>
<evidence type="ECO:0000256" key="2">
    <source>
        <dbReference type="PROSITE-ProRule" id="PRU00169"/>
    </source>
</evidence>
<dbReference type="Gene3D" id="3.40.50.2300">
    <property type="match status" value="1"/>
</dbReference>
<dbReference type="SMART" id="SM00448">
    <property type="entry name" value="REC"/>
    <property type="match status" value="1"/>
</dbReference>
<proteinExistence type="predicted"/>
<dbReference type="InterPro" id="IPR011006">
    <property type="entry name" value="CheY-like_superfamily"/>
</dbReference>
<keyword evidence="1 2" id="KW-0597">Phosphoprotein</keyword>
<dbReference type="Pfam" id="PF00072">
    <property type="entry name" value="Response_reg"/>
    <property type="match status" value="1"/>
</dbReference>
<protein>
    <submittedName>
        <fullName evidence="4">Response regulator</fullName>
    </submittedName>
</protein>
<name>A0A4Q0MGS1_9HYPH</name>
<reference evidence="4 5" key="1">
    <citation type="submission" date="2018-12" db="EMBL/GenBank/DDBJ databases">
        <title>bacterium Hansschlegelia zhihuaiae S113.</title>
        <authorList>
            <person name="He J."/>
        </authorList>
    </citation>
    <scope>NUCLEOTIDE SEQUENCE [LARGE SCALE GENOMIC DNA]</scope>
    <source>
        <strain evidence="4 5">S 113</strain>
    </source>
</reference>
<dbReference type="SUPFAM" id="SSF52172">
    <property type="entry name" value="CheY-like"/>
    <property type="match status" value="1"/>
</dbReference>
<dbReference type="InterPro" id="IPR001789">
    <property type="entry name" value="Sig_transdc_resp-reg_receiver"/>
</dbReference>
<dbReference type="PANTHER" id="PTHR44591">
    <property type="entry name" value="STRESS RESPONSE REGULATOR PROTEIN 1"/>
    <property type="match status" value="1"/>
</dbReference>
<sequence>MTDVPMIAIVDDDEAVRTSTASFVRSLGYATRTYRSGTEFLSESSRREPDCMIADVQMPGISGPELQQRLIAEGRRFPIIFLTAFPSEAIRGRVMAAGAAGFLAKPSDGETIVARIEDALARRAAR</sequence>
<feature type="domain" description="Response regulatory" evidence="3">
    <location>
        <begin position="6"/>
        <end position="120"/>
    </location>
</feature>
<dbReference type="PANTHER" id="PTHR44591:SF25">
    <property type="entry name" value="CHEMOTAXIS TWO-COMPONENT RESPONSE REGULATOR"/>
    <property type="match status" value="1"/>
</dbReference>
<accession>A0A4Q0MGS1</accession>
<evidence type="ECO:0000313" key="4">
    <source>
        <dbReference type="EMBL" id="RXF72680.1"/>
    </source>
</evidence>
<comment type="caution">
    <text evidence="4">The sequence shown here is derived from an EMBL/GenBank/DDBJ whole genome shotgun (WGS) entry which is preliminary data.</text>
</comment>
<dbReference type="GO" id="GO:0000160">
    <property type="term" value="P:phosphorelay signal transduction system"/>
    <property type="evidence" value="ECO:0007669"/>
    <property type="project" value="InterPro"/>
</dbReference>
<dbReference type="InterPro" id="IPR050595">
    <property type="entry name" value="Bact_response_regulator"/>
</dbReference>
<evidence type="ECO:0000313" key="5">
    <source>
        <dbReference type="Proteomes" id="UP000289708"/>
    </source>
</evidence>
<feature type="modified residue" description="4-aspartylphosphate" evidence="2">
    <location>
        <position position="55"/>
    </location>
</feature>
<gene>
    <name evidence="4" type="ORF">EK403_14030</name>
</gene>
<dbReference type="PROSITE" id="PS50110">
    <property type="entry name" value="RESPONSE_REGULATORY"/>
    <property type="match status" value="1"/>
</dbReference>
<dbReference type="AlphaFoldDB" id="A0A4Q0MGS1"/>
<dbReference type="OrthoDB" id="9782655at2"/>
<evidence type="ECO:0000259" key="3">
    <source>
        <dbReference type="PROSITE" id="PS50110"/>
    </source>
</evidence>
<dbReference type="RefSeq" id="WP_128778106.1">
    <property type="nucleotide sequence ID" value="NZ_RYFI01000013.1"/>
</dbReference>
<evidence type="ECO:0000256" key="1">
    <source>
        <dbReference type="ARBA" id="ARBA00022553"/>
    </source>
</evidence>